<gene>
    <name evidence="2" type="ORF">C7B45_05190</name>
</gene>
<dbReference type="AlphaFoldDB" id="A0A2T2WKY0"/>
<reference evidence="2 3" key="1">
    <citation type="journal article" date="2014" name="BMC Genomics">
        <title>Comparison of environmental and isolate Sulfobacillus genomes reveals diverse carbon, sulfur, nitrogen, and hydrogen metabolisms.</title>
        <authorList>
            <person name="Justice N.B."/>
            <person name="Norman A."/>
            <person name="Brown C.T."/>
            <person name="Singh A."/>
            <person name="Thomas B.C."/>
            <person name="Banfield J.F."/>
        </authorList>
    </citation>
    <scope>NUCLEOTIDE SEQUENCE [LARGE SCALE GENOMIC DNA]</scope>
    <source>
        <strain evidence="2">AMDSBA3</strain>
    </source>
</reference>
<dbReference type="InterPro" id="IPR039569">
    <property type="entry name" value="FAS1-like_DH_region"/>
</dbReference>
<feature type="domain" description="FAS1-like dehydratase" evidence="1">
    <location>
        <begin position="16"/>
        <end position="131"/>
    </location>
</feature>
<dbReference type="Gene3D" id="3.10.129.10">
    <property type="entry name" value="Hotdog Thioesterase"/>
    <property type="match status" value="1"/>
</dbReference>
<sequence length="149" mass="16222">MLDAERLGEHSPWRVHEVERGAIAKFARALQLDNPIHFSPERAHAAGYRDVVAPPTFVVTLLPWEIPGLTLPEAGVLHGEQEFEWAAPICAKDEIRVSGWIEGVKTRTGQQGQMTLITVASEGINQAGEIAFRARAVLVVTEEVAHAGG</sequence>
<accession>A0A2T2WKY0</accession>
<dbReference type="Proteomes" id="UP000241848">
    <property type="component" value="Unassembled WGS sequence"/>
</dbReference>
<name>A0A2T2WKY0_9FIRM</name>
<dbReference type="EMBL" id="PXYV01000011">
    <property type="protein sequence ID" value="PSR22893.1"/>
    <property type="molecule type" value="Genomic_DNA"/>
</dbReference>
<dbReference type="SUPFAM" id="SSF54637">
    <property type="entry name" value="Thioesterase/thiol ester dehydrase-isomerase"/>
    <property type="match status" value="1"/>
</dbReference>
<evidence type="ECO:0000313" key="3">
    <source>
        <dbReference type="Proteomes" id="UP000241848"/>
    </source>
</evidence>
<protein>
    <submittedName>
        <fullName evidence="2">MaoC family dehydratase</fullName>
    </submittedName>
</protein>
<proteinExistence type="predicted"/>
<evidence type="ECO:0000259" key="1">
    <source>
        <dbReference type="Pfam" id="PF13452"/>
    </source>
</evidence>
<dbReference type="PIRSF" id="PIRSF018072">
    <property type="entry name" value="UCP018072"/>
    <property type="match status" value="1"/>
</dbReference>
<dbReference type="CDD" id="cd03441">
    <property type="entry name" value="R_hydratase_like"/>
    <property type="match status" value="1"/>
</dbReference>
<evidence type="ECO:0000313" key="2">
    <source>
        <dbReference type="EMBL" id="PSR22893.1"/>
    </source>
</evidence>
<organism evidence="2 3">
    <name type="scientific">Sulfobacillus acidophilus</name>
    <dbReference type="NCBI Taxonomy" id="53633"/>
    <lineage>
        <taxon>Bacteria</taxon>
        <taxon>Bacillati</taxon>
        <taxon>Bacillota</taxon>
        <taxon>Clostridia</taxon>
        <taxon>Eubacteriales</taxon>
        <taxon>Clostridiales Family XVII. Incertae Sedis</taxon>
        <taxon>Sulfobacillus</taxon>
    </lineage>
</organism>
<dbReference type="InterPro" id="IPR016709">
    <property type="entry name" value="HadA-like"/>
</dbReference>
<comment type="caution">
    <text evidence="2">The sequence shown here is derived from an EMBL/GenBank/DDBJ whole genome shotgun (WGS) entry which is preliminary data.</text>
</comment>
<dbReference type="InterPro" id="IPR029069">
    <property type="entry name" value="HotDog_dom_sf"/>
</dbReference>
<dbReference type="Pfam" id="PF13452">
    <property type="entry name" value="FAS1_DH_region"/>
    <property type="match status" value="1"/>
</dbReference>